<proteinExistence type="predicted"/>
<evidence type="ECO:0000256" key="1">
    <source>
        <dbReference type="SAM" id="MobiDB-lite"/>
    </source>
</evidence>
<reference evidence="2" key="1">
    <citation type="submission" date="2021-06" db="EMBL/GenBank/DDBJ databases">
        <authorList>
            <person name="Kallberg Y."/>
            <person name="Tangrot J."/>
            <person name="Rosling A."/>
        </authorList>
    </citation>
    <scope>NUCLEOTIDE SEQUENCE</scope>
    <source>
        <strain evidence="2">87-6 pot B 2015</strain>
    </source>
</reference>
<dbReference type="Proteomes" id="UP000789375">
    <property type="component" value="Unassembled WGS sequence"/>
</dbReference>
<organism evidence="2 3">
    <name type="scientific">Funneliformis mosseae</name>
    <name type="common">Endomycorrhizal fungus</name>
    <name type="synonym">Glomus mosseae</name>
    <dbReference type="NCBI Taxonomy" id="27381"/>
    <lineage>
        <taxon>Eukaryota</taxon>
        <taxon>Fungi</taxon>
        <taxon>Fungi incertae sedis</taxon>
        <taxon>Mucoromycota</taxon>
        <taxon>Glomeromycotina</taxon>
        <taxon>Glomeromycetes</taxon>
        <taxon>Glomerales</taxon>
        <taxon>Glomeraceae</taxon>
        <taxon>Funneliformis</taxon>
    </lineage>
</organism>
<evidence type="ECO:0000313" key="3">
    <source>
        <dbReference type="Proteomes" id="UP000789375"/>
    </source>
</evidence>
<evidence type="ECO:0000313" key="2">
    <source>
        <dbReference type="EMBL" id="CAG8634040.1"/>
    </source>
</evidence>
<sequence>MLISKILISETFISEINFLRIRLISFYITSELLASCLEIHADDIEIFQLKALSLNFLRNTSEITDKHTSKLNPCHLSSGEYHIVSKNKNFRKKDLLSDDTIEDEDSLASQSEKKTEVTTHDQATSLIAYVKEISELSNIINDAENNADRNNNQGETTETNDEDEGFEGSISQNLARLFQKAIKAKKRFEKSVKDVKDNDKRVKNQQVRIQVYNAILKHLSNIIRENLCKKTQKARNIFELFSKIGIKKVKGVQFYNANNFSKLTGTQIKNIIAHFA</sequence>
<feature type="region of interest" description="Disordered" evidence="1">
    <location>
        <begin position="144"/>
        <end position="166"/>
    </location>
</feature>
<dbReference type="EMBL" id="CAJVPP010003638">
    <property type="protein sequence ID" value="CAG8634040.1"/>
    <property type="molecule type" value="Genomic_DNA"/>
</dbReference>
<feature type="compositionally biased region" description="Low complexity" evidence="1">
    <location>
        <begin position="144"/>
        <end position="157"/>
    </location>
</feature>
<name>A0A9N9DFY1_FUNMO</name>
<keyword evidence="3" id="KW-1185">Reference proteome</keyword>
<comment type="caution">
    <text evidence="2">The sequence shown here is derived from an EMBL/GenBank/DDBJ whole genome shotgun (WGS) entry which is preliminary data.</text>
</comment>
<dbReference type="AlphaFoldDB" id="A0A9N9DFY1"/>
<gene>
    <name evidence="2" type="ORF">FMOSSE_LOCUS10637</name>
</gene>
<protein>
    <submittedName>
        <fullName evidence="2">11256_t:CDS:1</fullName>
    </submittedName>
</protein>
<accession>A0A9N9DFY1</accession>